<dbReference type="PANTHER" id="PTHR30489">
    <property type="entry name" value="LIPOPROTEIN-RELEASING SYSTEM TRANSMEMBRANE PROTEIN LOLE"/>
    <property type="match status" value="1"/>
</dbReference>
<dbReference type="Pfam" id="PF12704">
    <property type="entry name" value="MacB_PCD"/>
    <property type="match status" value="1"/>
</dbReference>
<evidence type="ECO:0000259" key="2">
    <source>
        <dbReference type="Pfam" id="PF12704"/>
    </source>
</evidence>
<sequence length="175" mass="19540">VTYEQLIARRYLQSKQRAGFISVITFVAVGGVILGVAALVIILSVTNGFSGELKSRLIGMNAHVNIERYFGKPIENWQEIVNGLRQRPDRLVAAPVIEGKVVMATEDEEMDGIFVWGIEQESFDDVSDLAEHLRYDSEGIFRFEPPAGHDRPGIVLGSYLAGRMRVGLQDEIYLM</sequence>
<dbReference type="AlphaFoldDB" id="A0A383EPR4"/>
<evidence type="ECO:0000256" key="1">
    <source>
        <dbReference type="SAM" id="Phobius"/>
    </source>
</evidence>
<protein>
    <recommendedName>
        <fullName evidence="2">MacB-like periplasmic core domain-containing protein</fullName>
    </recommendedName>
</protein>
<keyword evidence="1" id="KW-1133">Transmembrane helix</keyword>
<dbReference type="EMBL" id="UINC01227423">
    <property type="protein sequence ID" value="SVE58300.1"/>
    <property type="molecule type" value="Genomic_DNA"/>
</dbReference>
<reference evidence="3" key="1">
    <citation type="submission" date="2018-05" db="EMBL/GenBank/DDBJ databases">
        <authorList>
            <person name="Lanie J.A."/>
            <person name="Ng W.-L."/>
            <person name="Kazmierczak K.M."/>
            <person name="Andrzejewski T.M."/>
            <person name="Davidsen T.M."/>
            <person name="Wayne K.J."/>
            <person name="Tettelin H."/>
            <person name="Glass J.I."/>
            <person name="Rusch D."/>
            <person name="Podicherti R."/>
            <person name="Tsui H.-C.T."/>
            <person name="Winkler M.E."/>
        </authorList>
    </citation>
    <scope>NUCLEOTIDE SEQUENCE</scope>
</reference>
<dbReference type="GO" id="GO:0098797">
    <property type="term" value="C:plasma membrane protein complex"/>
    <property type="evidence" value="ECO:0007669"/>
    <property type="project" value="TreeGrafter"/>
</dbReference>
<dbReference type="GO" id="GO:0044874">
    <property type="term" value="P:lipoprotein localization to outer membrane"/>
    <property type="evidence" value="ECO:0007669"/>
    <property type="project" value="TreeGrafter"/>
</dbReference>
<dbReference type="InterPro" id="IPR051447">
    <property type="entry name" value="Lipoprotein-release_system"/>
</dbReference>
<name>A0A383EPR4_9ZZZZ</name>
<keyword evidence="1" id="KW-0472">Membrane</keyword>
<evidence type="ECO:0000313" key="3">
    <source>
        <dbReference type="EMBL" id="SVE58300.1"/>
    </source>
</evidence>
<feature type="non-terminal residue" evidence="3">
    <location>
        <position position="1"/>
    </location>
</feature>
<proteinExistence type="predicted"/>
<feature type="non-terminal residue" evidence="3">
    <location>
        <position position="175"/>
    </location>
</feature>
<keyword evidence="1" id="KW-0812">Transmembrane</keyword>
<gene>
    <name evidence="3" type="ORF">METZ01_LOCUS511154</name>
</gene>
<feature type="transmembrane region" description="Helical" evidence="1">
    <location>
        <begin position="20"/>
        <end position="45"/>
    </location>
</feature>
<organism evidence="3">
    <name type="scientific">marine metagenome</name>
    <dbReference type="NCBI Taxonomy" id="408172"/>
    <lineage>
        <taxon>unclassified sequences</taxon>
        <taxon>metagenomes</taxon>
        <taxon>ecological metagenomes</taxon>
    </lineage>
</organism>
<accession>A0A383EPR4</accession>
<dbReference type="InterPro" id="IPR025857">
    <property type="entry name" value="MacB_PCD"/>
</dbReference>
<dbReference type="PANTHER" id="PTHR30489:SF0">
    <property type="entry name" value="LIPOPROTEIN-RELEASING SYSTEM TRANSMEMBRANE PROTEIN LOLE"/>
    <property type="match status" value="1"/>
</dbReference>
<feature type="domain" description="MacB-like periplasmic core" evidence="2">
    <location>
        <begin position="25"/>
        <end position="165"/>
    </location>
</feature>